<comment type="similarity">
    <text evidence="4">Belongs to the peptidase C1 family.</text>
</comment>
<keyword evidence="8" id="KW-1185">Reference proteome</keyword>
<evidence type="ECO:0000256" key="6">
    <source>
        <dbReference type="SAM" id="SignalP"/>
    </source>
</evidence>
<evidence type="ECO:0000313" key="8">
    <source>
        <dbReference type="Proteomes" id="UP000435357"/>
    </source>
</evidence>
<dbReference type="Pfam" id="PF03051">
    <property type="entry name" value="Peptidase_C1_2"/>
    <property type="match status" value="1"/>
</dbReference>
<dbReference type="PIRSF" id="PIRSF005700">
    <property type="entry name" value="PepC"/>
    <property type="match status" value="1"/>
</dbReference>
<dbReference type="Proteomes" id="UP000435357">
    <property type="component" value="Unassembled WGS sequence"/>
</dbReference>
<dbReference type="GO" id="GO:0005737">
    <property type="term" value="C:cytoplasm"/>
    <property type="evidence" value="ECO:0007669"/>
    <property type="project" value="TreeGrafter"/>
</dbReference>
<dbReference type="RefSeq" id="WP_151167759.1">
    <property type="nucleotide sequence ID" value="NZ_WACR01000005.1"/>
</dbReference>
<feature type="active site" evidence="5">
    <location>
        <position position="339"/>
    </location>
</feature>
<dbReference type="GO" id="GO:0009636">
    <property type="term" value="P:response to toxic substance"/>
    <property type="evidence" value="ECO:0007669"/>
    <property type="project" value="TreeGrafter"/>
</dbReference>
<dbReference type="PANTHER" id="PTHR10363">
    <property type="entry name" value="BLEOMYCIN HYDROLASE"/>
    <property type="match status" value="1"/>
</dbReference>
<dbReference type="EMBL" id="WACR01000005">
    <property type="protein sequence ID" value="KAB1064512.1"/>
    <property type="molecule type" value="Genomic_DNA"/>
</dbReference>
<evidence type="ECO:0000256" key="4">
    <source>
        <dbReference type="PIRNR" id="PIRNR005700"/>
    </source>
</evidence>
<dbReference type="GO" id="GO:0006508">
    <property type="term" value="P:proteolysis"/>
    <property type="evidence" value="ECO:0007669"/>
    <property type="project" value="UniProtKB-KW"/>
</dbReference>
<keyword evidence="3 4" id="KW-0788">Thiol protease</keyword>
<dbReference type="InterPro" id="IPR004134">
    <property type="entry name" value="Peptidase_C1B"/>
</dbReference>
<evidence type="ECO:0000256" key="1">
    <source>
        <dbReference type="ARBA" id="ARBA00022670"/>
    </source>
</evidence>
<dbReference type="PROSITE" id="PS00139">
    <property type="entry name" value="THIOL_PROTEASE_CYS"/>
    <property type="match status" value="1"/>
</dbReference>
<evidence type="ECO:0000313" key="7">
    <source>
        <dbReference type="EMBL" id="KAB1064512.1"/>
    </source>
</evidence>
<gene>
    <name evidence="7" type="ORF">F3059_07385</name>
</gene>
<feature type="active site" evidence="5">
    <location>
        <position position="51"/>
    </location>
</feature>
<keyword evidence="4 7" id="KW-0031">Aminopeptidase</keyword>
<accession>A0A6N6M7M2</accession>
<dbReference type="SUPFAM" id="SSF54001">
    <property type="entry name" value="Cysteine proteinases"/>
    <property type="match status" value="1"/>
</dbReference>
<keyword evidence="1 4" id="KW-0645">Protease</keyword>
<organism evidence="7 8">
    <name type="scientific">Salibacter halophilus</name>
    <dbReference type="NCBI Taxonomy" id="1803916"/>
    <lineage>
        <taxon>Bacteria</taxon>
        <taxon>Pseudomonadati</taxon>
        <taxon>Bacteroidota</taxon>
        <taxon>Flavobacteriia</taxon>
        <taxon>Flavobacteriales</taxon>
        <taxon>Salibacteraceae</taxon>
        <taxon>Salibacter</taxon>
    </lineage>
</organism>
<proteinExistence type="inferred from homology"/>
<evidence type="ECO:0000256" key="5">
    <source>
        <dbReference type="PIRSR" id="PIRSR005700-1"/>
    </source>
</evidence>
<dbReference type="InterPro" id="IPR038765">
    <property type="entry name" value="Papain-like_cys_pep_sf"/>
</dbReference>
<reference evidence="7 8" key="1">
    <citation type="submission" date="2019-09" db="EMBL/GenBank/DDBJ databases">
        <title>Genomes of Cryomorphaceae.</title>
        <authorList>
            <person name="Bowman J.P."/>
        </authorList>
    </citation>
    <scope>NUCLEOTIDE SEQUENCE [LARGE SCALE GENOMIC DNA]</scope>
    <source>
        <strain evidence="7 8">KCTC 52047</strain>
    </source>
</reference>
<dbReference type="GO" id="GO:0043418">
    <property type="term" value="P:homocysteine catabolic process"/>
    <property type="evidence" value="ECO:0007669"/>
    <property type="project" value="TreeGrafter"/>
</dbReference>
<dbReference type="OrthoDB" id="9814054at2"/>
<keyword evidence="2 4" id="KW-0378">Hydrolase</keyword>
<comment type="caution">
    <text evidence="7">The sequence shown here is derived from an EMBL/GenBank/DDBJ whole genome shotgun (WGS) entry which is preliminary data.</text>
</comment>
<dbReference type="GO" id="GO:0070005">
    <property type="term" value="F:cysteine-type aminopeptidase activity"/>
    <property type="evidence" value="ECO:0007669"/>
    <property type="project" value="InterPro"/>
</dbReference>
<feature type="chain" id="PRO_5026953012" description="Aminopeptidase" evidence="6">
    <location>
        <begin position="21"/>
        <end position="383"/>
    </location>
</feature>
<feature type="signal peptide" evidence="6">
    <location>
        <begin position="1"/>
        <end position="20"/>
    </location>
</feature>
<keyword evidence="6" id="KW-0732">Signal</keyword>
<dbReference type="AlphaFoldDB" id="A0A6N6M7M2"/>
<dbReference type="PANTHER" id="PTHR10363:SF2">
    <property type="entry name" value="BLEOMYCIN HYDROLASE"/>
    <property type="match status" value="1"/>
</dbReference>
<name>A0A6N6M7M2_9FLAO</name>
<protein>
    <recommendedName>
        <fullName evidence="4">Aminopeptidase</fullName>
    </recommendedName>
</protein>
<dbReference type="InterPro" id="IPR000169">
    <property type="entry name" value="Pept_cys_AS"/>
</dbReference>
<evidence type="ECO:0000256" key="3">
    <source>
        <dbReference type="ARBA" id="ARBA00022807"/>
    </source>
</evidence>
<evidence type="ECO:0000256" key="2">
    <source>
        <dbReference type="ARBA" id="ARBA00022801"/>
    </source>
</evidence>
<sequence>MRTYLIVSISAFLFLSTVQAQEKKPDEGYLFNDDIKIESTEVISQDITGTCWSYSTTSFLESEVERINGKPVDLSEMYQVRNIYIEKAKNYVLRQGKTQFSQGSLSHDVMKSVEQYGVVPQSAYDGLNYGTETHNHSEMEKVLSNILDAIVQNPNGELTPVWLDAYTASLDTYLGSAPTEIDYNGNSYSPKELADELKINTEDYVTFTSFNHHPFYEQFILEVPDNWSNGSYYNVKLDEFIQLIDHALENGYSLAWDADVSEKTWSTKEGVAIIPETDYSSLSRSDRDVFFDSVQEEKEITQEYRQQEFENYNTTDDHLMHIVGRSHNQNGDIFYLVKNSWGTDAGVDGYQYISIPYMKLKSIAVMVHKDAVPKAISKKFKQW</sequence>
<dbReference type="Gene3D" id="3.90.70.10">
    <property type="entry name" value="Cysteine proteinases"/>
    <property type="match status" value="1"/>
</dbReference>
<feature type="active site" evidence="5">
    <location>
        <position position="318"/>
    </location>
</feature>